<sequence length="138" mass="13937">MRAPAPGVASAFGTPLDPPAPAEVDLLAAAVLTSPYVAGLHGGRYGEIATYLPGRRVVGVRLRPGCGRPAGGSTVTEVEIHLTARYPAGLTDLDASVRAAVHAALSSRAHPVTVSIVIEDVVVDHPAIGGPVGDRPPG</sequence>
<dbReference type="Proteomes" id="UP001501598">
    <property type="component" value="Unassembled WGS sequence"/>
</dbReference>
<evidence type="ECO:0008006" key="3">
    <source>
        <dbReference type="Google" id="ProtNLM"/>
    </source>
</evidence>
<comment type="caution">
    <text evidence="1">The sequence shown here is derived from an EMBL/GenBank/DDBJ whole genome shotgun (WGS) entry which is preliminary data.</text>
</comment>
<reference evidence="2" key="1">
    <citation type="journal article" date="2019" name="Int. J. Syst. Evol. Microbiol.">
        <title>The Global Catalogue of Microorganisms (GCM) 10K type strain sequencing project: providing services to taxonomists for standard genome sequencing and annotation.</title>
        <authorList>
            <consortium name="The Broad Institute Genomics Platform"/>
            <consortium name="The Broad Institute Genome Sequencing Center for Infectious Disease"/>
            <person name="Wu L."/>
            <person name="Ma J."/>
        </authorList>
    </citation>
    <scope>NUCLEOTIDE SEQUENCE [LARGE SCALE GENOMIC DNA]</scope>
    <source>
        <strain evidence="2">JCM 17906</strain>
    </source>
</reference>
<name>A0ABP8RUC0_9PSEU</name>
<evidence type="ECO:0000313" key="2">
    <source>
        <dbReference type="Proteomes" id="UP001501598"/>
    </source>
</evidence>
<keyword evidence="2" id="KW-1185">Reference proteome</keyword>
<gene>
    <name evidence="1" type="ORF">GCM10023175_32280</name>
</gene>
<protein>
    <recommendedName>
        <fullName evidence="3">Asp23/Gls24 family envelope stress response protein</fullName>
    </recommendedName>
</protein>
<proteinExistence type="predicted"/>
<organism evidence="1 2">
    <name type="scientific">Pseudonocardia xishanensis</name>
    <dbReference type="NCBI Taxonomy" id="630995"/>
    <lineage>
        <taxon>Bacteria</taxon>
        <taxon>Bacillati</taxon>
        <taxon>Actinomycetota</taxon>
        <taxon>Actinomycetes</taxon>
        <taxon>Pseudonocardiales</taxon>
        <taxon>Pseudonocardiaceae</taxon>
        <taxon>Pseudonocardia</taxon>
    </lineage>
</organism>
<dbReference type="EMBL" id="BAABGT010000038">
    <property type="protein sequence ID" value="GAA4547637.1"/>
    <property type="molecule type" value="Genomic_DNA"/>
</dbReference>
<accession>A0ABP8RUC0</accession>
<evidence type="ECO:0000313" key="1">
    <source>
        <dbReference type="EMBL" id="GAA4547637.1"/>
    </source>
</evidence>
<dbReference type="RefSeq" id="WP_345418419.1">
    <property type="nucleotide sequence ID" value="NZ_BAABGT010000038.1"/>
</dbReference>